<name>A0ABU1M5E1_9HYPH</name>
<evidence type="ECO:0000313" key="2">
    <source>
        <dbReference type="EMBL" id="MDR6431273.1"/>
    </source>
</evidence>
<organism evidence="2 3">
    <name type="scientific">Brucella pseudogrignonensis</name>
    <dbReference type="NCBI Taxonomy" id="419475"/>
    <lineage>
        <taxon>Bacteria</taxon>
        <taxon>Pseudomonadati</taxon>
        <taxon>Pseudomonadota</taxon>
        <taxon>Alphaproteobacteria</taxon>
        <taxon>Hyphomicrobiales</taxon>
        <taxon>Brucellaceae</taxon>
        <taxon>Brucella/Ochrobactrum group</taxon>
        <taxon>Brucella</taxon>
    </lineage>
</organism>
<evidence type="ECO:0000313" key="3">
    <source>
        <dbReference type="Proteomes" id="UP001184614"/>
    </source>
</evidence>
<protein>
    <submittedName>
        <fullName evidence="2">Uncharacterized protein</fullName>
    </submittedName>
</protein>
<dbReference type="RefSeq" id="WP_310010471.1">
    <property type="nucleotide sequence ID" value="NZ_JAVDQT010000001.1"/>
</dbReference>
<accession>A0ABU1M5E1</accession>
<proteinExistence type="predicted"/>
<dbReference type="EMBL" id="JAVDQT010000001">
    <property type="protein sequence ID" value="MDR6431273.1"/>
    <property type="molecule type" value="Genomic_DNA"/>
</dbReference>
<dbReference type="Proteomes" id="UP001184614">
    <property type="component" value="Unassembled WGS sequence"/>
</dbReference>
<sequence>MSTIRDKISKPRHDGKYPDRNIDCQEAVAAGVVDLIEAAENAGWSTTEAARAVNEVSHGLIQQATGRIPDE</sequence>
<reference evidence="2 3" key="1">
    <citation type="submission" date="2023-07" db="EMBL/GenBank/DDBJ databases">
        <title>Sorghum-associated microbial communities from plants grown in Nebraska, USA.</title>
        <authorList>
            <person name="Schachtman D."/>
        </authorList>
    </citation>
    <scope>NUCLEOTIDE SEQUENCE [LARGE SCALE GENOMIC DNA]</scope>
    <source>
        <strain evidence="2 3">DS1730</strain>
    </source>
</reference>
<keyword evidence="3" id="KW-1185">Reference proteome</keyword>
<gene>
    <name evidence="2" type="ORF">J2782_000978</name>
</gene>
<evidence type="ECO:0000256" key="1">
    <source>
        <dbReference type="SAM" id="MobiDB-lite"/>
    </source>
</evidence>
<feature type="region of interest" description="Disordered" evidence="1">
    <location>
        <begin position="1"/>
        <end position="20"/>
    </location>
</feature>
<comment type="caution">
    <text evidence="2">The sequence shown here is derived from an EMBL/GenBank/DDBJ whole genome shotgun (WGS) entry which is preliminary data.</text>
</comment>